<sequence>MCNAYTAVPNTFHASTISFSSKKNWWRKIQSIGLSADYKDMDFGKWMTHFFDLANLPNNKIEECFVELIVDAPSDNTCMTIADYILEFYINGNSRFDFHQPFGHHPEEKRTMNCAEITMNLELTPLKIKVLALVTLELQFFGFSKTIVLYKTTLWSYSTPTIRAKIIDKRKDAKDQTAPAIEEFIDKPGSGRKKRSSAKCLVRQIPYEDYTEPKFEVSIHAGDDRSGVNLYLDIGTIPGGSDVLNKKELAGPATILSEVLKATGVPLYLTVTAENDSGQKSKASCYLSTYDITPPGGRLDEDYKTTSNPSVIKASITVYEDSELVETKVALGYGKDIWGDQVVPWHDVRLDQGNINHVTAESDPLNRQVLWMFTSQRRGKLVGPKVGEDSFQHSPGDCARACADLPPTKCMSFNYDSGNGMCELVEAIEGHHFKLSHSGYFYHYERLGVGKTKQFNFDQLQVEHDKLVYVNFRIVNDLGYLSFINTQGVLVDLTTPTTGEIKNASKDYLEHVDCLSLIPEEHRPDWVIHCRGMNPNVKNHRLIVDGKGSKAVFNGYEPMTDLQYTRINTYITANWDGFNDRESGLLGYTIYVGMAVCEDLIHPHHDPHKHFFEKSQWTHNAMIYPIPAPYETLPDDKYYITVRALNEVEYGGPLATTVCHSAPLGVDNSPPHVWEIYDIRYDEYTYNLTAKHNSSDPHSGLAFNDVCLGRTRRDCIEMRWTRLSFDPNITLVKILTDGVPIWMKIRAVNNVDLRTIGVSDYAIIVDKTPPFAGVVMDGPIYGEDLLYTKYPDKICSNWLHFYDPESGIGLYLVSVGSVKQINVTDIANLTEYNRKTHEACVELTPENYLEHGHTYFTTLWAFNGAVNQKNVSAISTGVTVDLTKPVPGQVVDGNKTGFEDISFSGNAAKVEVQWRDYYDPESTIRQYEVQVLVAPNLTENFKTRRDFVTFSNMTESMKWLNFHFQHKDRVKLYLRTTNGAINSIVSETDGYVVDLTPPKLVYLGDGLAQREDLEFQSNTTMLSSNFKFIDEESGLDHFKIQIYQHHQSIRSQIVPAKRNEWIQLDDETVNEFIDSSLDLLQGAVYSIRIGAVNKAGFVAAFETNGVIVDTTPPAIIWLHVNTLSDDEEQAVYGYVWQADTEGIKAAWRASDHQSGVINYKIAVGSSPGGTEIRSWTDVGLKTDEYINGLSLEVSNISTKTPVYYVSLIAVNGAGLESSTVVSTPIVVVEADKAGIVIDGTDGTDLDAVSDIGVDVDYQSDISTISVQFTLLCFVGIVIDGTDGTDHEPVSTLVLTWITSLTFLHQCTVYLTCFVGIVIDGTDGTDHDPVSDIGVDVDYQSDISTIIVQFTLLCFVGIVIDGTDGTDHDPVSDIGVDVDYQSDISTISVQYTGFESHLHGVMDYEWAVGTAPGGQDVTTFSSDGIFHVEEQTIAGDGISSSGYAQVNAQLEPGKTYYSTIRGITNAGNIIESVSDGITIDLLPPTVVLDSAIDGDIGPSSSMYKSTADSLSAIWHYNDTGSEVTRAWYSVGTYPYAEDISPRTEVNISSTQSSHLEVGSITPDVTGKPNIISIWAKDKAGMIGLTTFGSVIIDTSQPGTGYVSCPEYIGVESPILCSWSGFLDEESPIQKFIITLGSEQGSSDIFETTVTGFLSFYSIKGIFLNNGVNHLLSHGKSYYATVTAVNSVDMETYAFSGPISIDTTPPKHGKVVDLHTVYRINVQDNSQTVAMNAKICTTDEECDTLDAVCSESLISVSATWQLFTDEESGIVGYQIAVGTTPGGGQIKAFFDVPQDARYYTVSGLNLMGYRKMYVSIRGTNGAGVSSVATSNGVYISYLSQDLQPLSHVGISDVLENSDVDVDFQESFDTLRASWDLSGDPCPSVRNEWQIQRLDGNVISKWLDLGVSENAMLDGLQLKDRELYYSLLRVTNALNYTYIIRSNGVTVEEDPLLPGKVFDGYITGFDLNILPSRRKISANWEGFGLPASASFQADVEGNPGYQVDESKTAERPGTQQVLFYEVAVGTDRRFHKTRDNIVPFTKVGLNDSVTFYDLDLESGTAIYYFTVKAYSASFSVATVTSNGFHVGYDGGVEGGSIIMGDYINTDTYVDIQFEGFTSQLDIMMYYVALSNHSGVVGTDCKLYIDGRKSELVDDYSFNVAPLININKNSFYTLTSLKLQPGGSYYVWVIATDESGDCGMIHHKFMVDTTPPLYGALTAGPFYNMDLAYTSDNSTLTVQWTNYSDPESDIATYEVSLWQNTSCYSSGEEMLLVDWIELTNNYTEYSFVNLNLTVSVKPAKGHGIAVTEILFWDGPDTSIGTYEYNEDIDWASSVCQCCLLDPVPGDCNFCNCSKYLFDKYGNNTLPTVPSTTVLPEDTTSI</sequence>
<protein>
    <submittedName>
        <fullName evidence="1">Uncharacterized protein</fullName>
    </submittedName>
</protein>
<comment type="caution">
    <text evidence="1">The sequence shown here is derived from an EMBL/GenBank/DDBJ whole genome shotgun (WGS) entry which is preliminary data.</text>
</comment>
<evidence type="ECO:0000313" key="1">
    <source>
        <dbReference type="EMBL" id="VDI28034.1"/>
    </source>
</evidence>
<dbReference type="SUPFAM" id="SSF49265">
    <property type="entry name" value="Fibronectin type III"/>
    <property type="match status" value="1"/>
</dbReference>
<dbReference type="Gene3D" id="3.50.4.10">
    <property type="entry name" value="Hepatocyte Growth Factor"/>
    <property type="match status" value="1"/>
</dbReference>
<dbReference type="InterPro" id="IPR036116">
    <property type="entry name" value="FN3_sf"/>
</dbReference>
<dbReference type="Proteomes" id="UP000596742">
    <property type="component" value="Unassembled WGS sequence"/>
</dbReference>
<proteinExistence type="predicted"/>
<accession>A0A8B6E0S6</accession>
<organism evidence="1 2">
    <name type="scientific">Mytilus galloprovincialis</name>
    <name type="common">Mediterranean mussel</name>
    <dbReference type="NCBI Taxonomy" id="29158"/>
    <lineage>
        <taxon>Eukaryota</taxon>
        <taxon>Metazoa</taxon>
        <taxon>Spiralia</taxon>
        <taxon>Lophotrochozoa</taxon>
        <taxon>Mollusca</taxon>
        <taxon>Bivalvia</taxon>
        <taxon>Autobranchia</taxon>
        <taxon>Pteriomorphia</taxon>
        <taxon>Mytilida</taxon>
        <taxon>Mytiloidea</taxon>
        <taxon>Mytilidae</taxon>
        <taxon>Mytilinae</taxon>
        <taxon>Mytilus</taxon>
    </lineage>
</organism>
<name>A0A8B6E0S6_MYTGA</name>
<dbReference type="EMBL" id="UYJE01004438">
    <property type="protein sequence ID" value="VDI28034.1"/>
    <property type="molecule type" value="Genomic_DNA"/>
</dbReference>
<dbReference type="PANTHER" id="PTHR16897:SF2">
    <property type="entry name" value="OS03G0226600 PROTEIN"/>
    <property type="match status" value="1"/>
</dbReference>
<dbReference type="PANTHER" id="PTHR16897">
    <property type="entry name" value="OS10G0105400 PROTEIN"/>
    <property type="match status" value="1"/>
</dbReference>
<dbReference type="OrthoDB" id="6153184at2759"/>
<evidence type="ECO:0000313" key="2">
    <source>
        <dbReference type="Proteomes" id="UP000596742"/>
    </source>
</evidence>
<gene>
    <name evidence="1" type="ORF">MGAL_10B048379</name>
</gene>
<keyword evidence="2" id="KW-1185">Reference proteome</keyword>
<reference evidence="1" key="1">
    <citation type="submission" date="2018-11" db="EMBL/GenBank/DDBJ databases">
        <authorList>
            <person name="Alioto T."/>
            <person name="Alioto T."/>
        </authorList>
    </citation>
    <scope>NUCLEOTIDE SEQUENCE</scope>
</reference>